<dbReference type="EMBL" id="JARK01001407">
    <property type="protein sequence ID" value="EYC07334.1"/>
    <property type="molecule type" value="Genomic_DNA"/>
</dbReference>
<name>A0A016TWA0_9BILA</name>
<comment type="caution">
    <text evidence="1">The sequence shown here is derived from an EMBL/GenBank/DDBJ whole genome shotgun (WGS) entry which is preliminary data.</text>
</comment>
<organism evidence="1 2">
    <name type="scientific">Ancylostoma ceylanicum</name>
    <dbReference type="NCBI Taxonomy" id="53326"/>
    <lineage>
        <taxon>Eukaryota</taxon>
        <taxon>Metazoa</taxon>
        <taxon>Ecdysozoa</taxon>
        <taxon>Nematoda</taxon>
        <taxon>Chromadorea</taxon>
        <taxon>Rhabditida</taxon>
        <taxon>Rhabditina</taxon>
        <taxon>Rhabditomorpha</taxon>
        <taxon>Strongyloidea</taxon>
        <taxon>Ancylostomatidae</taxon>
        <taxon>Ancylostomatinae</taxon>
        <taxon>Ancylostoma</taxon>
    </lineage>
</organism>
<proteinExistence type="predicted"/>
<keyword evidence="2" id="KW-1185">Reference proteome</keyword>
<sequence length="125" mass="14210">MHIRYPLSGIRYPVIFSLSVIRTVIRVMKNPVSAHPWYKPNNSVTVVLSASQRSLRYYKYNVISTWKTSLERGQCQIPAAVLSTCPFPTFFERLKRLSTFYLAFGPSDSIFSPTLANVILYSLAG</sequence>
<reference evidence="2" key="1">
    <citation type="journal article" date="2015" name="Nat. Genet.">
        <title>The genome and transcriptome of the zoonotic hookworm Ancylostoma ceylanicum identify infection-specific gene families.</title>
        <authorList>
            <person name="Schwarz E.M."/>
            <person name="Hu Y."/>
            <person name="Antoshechkin I."/>
            <person name="Miller M.M."/>
            <person name="Sternberg P.W."/>
            <person name="Aroian R.V."/>
        </authorList>
    </citation>
    <scope>NUCLEOTIDE SEQUENCE</scope>
    <source>
        <strain evidence="2">HY135</strain>
    </source>
</reference>
<accession>A0A016TWA0</accession>
<evidence type="ECO:0000313" key="1">
    <source>
        <dbReference type="EMBL" id="EYC07334.1"/>
    </source>
</evidence>
<protein>
    <submittedName>
        <fullName evidence="1">Uncharacterized protein</fullName>
    </submittedName>
</protein>
<gene>
    <name evidence="1" type="primary">Acey_s0071.g600</name>
    <name evidence="1" type="ORF">Y032_0071g600</name>
</gene>
<dbReference type="Proteomes" id="UP000024635">
    <property type="component" value="Unassembled WGS sequence"/>
</dbReference>
<evidence type="ECO:0000313" key="2">
    <source>
        <dbReference type="Proteomes" id="UP000024635"/>
    </source>
</evidence>
<dbReference type="AlphaFoldDB" id="A0A016TWA0"/>